<dbReference type="AlphaFoldDB" id="A0A829YI38"/>
<keyword evidence="2" id="KW-1185">Reference proteome</keyword>
<reference evidence="2" key="1">
    <citation type="submission" date="2020-01" db="EMBL/GenBank/DDBJ databases">
        <title>'Steroidobacter agaridevorans' sp. nov., agar-degrading bacteria isolated from rhizosphere soils.</title>
        <authorList>
            <person name="Ikenaga M."/>
            <person name="Kataoka M."/>
            <person name="Murouchi A."/>
            <person name="Katsuragi S."/>
            <person name="Sakai M."/>
        </authorList>
    </citation>
    <scope>NUCLEOTIDE SEQUENCE [LARGE SCALE GENOMIC DNA]</scope>
    <source>
        <strain evidence="2">YU21-B</strain>
    </source>
</reference>
<sequence>MTDHNETSAPGTSGRPSVELIWALGRIYGPLLAAGVTSLRMEYEATKDVGEIRCQAHNSFGQNVTSKISDEVTKDAAVFVLLLVEARYPNWSREAGSYGRIDWDLTCNDLVHKHHRRTVTVTTTEHRGL</sequence>
<organism evidence="1 2">
    <name type="scientific">Steroidobacter agaridevorans</name>
    <dbReference type="NCBI Taxonomy" id="2695856"/>
    <lineage>
        <taxon>Bacteria</taxon>
        <taxon>Pseudomonadati</taxon>
        <taxon>Pseudomonadota</taxon>
        <taxon>Gammaproteobacteria</taxon>
        <taxon>Steroidobacterales</taxon>
        <taxon>Steroidobacteraceae</taxon>
        <taxon>Steroidobacter</taxon>
    </lineage>
</organism>
<evidence type="ECO:0000313" key="2">
    <source>
        <dbReference type="Proteomes" id="UP000445000"/>
    </source>
</evidence>
<accession>A0A829YI38</accession>
<dbReference type="EMBL" id="BLJN01000004">
    <property type="protein sequence ID" value="GFE82488.1"/>
    <property type="molecule type" value="Genomic_DNA"/>
</dbReference>
<evidence type="ECO:0000313" key="1">
    <source>
        <dbReference type="EMBL" id="GFE82488.1"/>
    </source>
</evidence>
<protein>
    <submittedName>
        <fullName evidence="1">Uncharacterized protein</fullName>
    </submittedName>
</protein>
<comment type="caution">
    <text evidence="1">The sequence shown here is derived from an EMBL/GenBank/DDBJ whole genome shotgun (WGS) entry which is preliminary data.</text>
</comment>
<dbReference type="RefSeq" id="WP_161814131.1">
    <property type="nucleotide sequence ID" value="NZ_BLJN01000004.1"/>
</dbReference>
<name>A0A829YI38_9GAMM</name>
<dbReference type="Proteomes" id="UP000445000">
    <property type="component" value="Unassembled WGS sequence"/>
</dbReference>
<proteinExistence type="predicted"/>
<gene>
    <name evidence="1" type="ORF">GCM10011487_44880</name>
</gene>